<evidence type="ECO:0000313" key="1">
    <source>
        <dbReference type="EMBL" id="GFR84440.1"/>
    </source>
</evidence>
<protein>
    <submittedName>
        <fullName evidence="1">Reverse transcriptase</fullName>
    </submittedName>
</protein>
<accession>A0AAV4GJ44</accession>
<keyword evidence="1" id="KW-0548">Nucleotidyltransferase</keyword>
<proteinExistence type="predicted"/>
<reference evidence="1 2" key="1">
    <citation type="journal article" date="2021" name="Elife">
        <title>Chloroplast acquisition without the gene transfer in kleptoplastic sea slugs, Plakobranchus ocellatus.</title>
        <authorList>
            <person name="Maeda T."/>
            <person name="Takahashi S."/>
            <person name="Yoshida T."/>
            <person name="Shimamura S."/>
            <person name="Takaki Y."/>
            <person name="Nagai Y."/>
            <person name="Toyoda A."/>
            <person name="Suzuki Y."/>
            <person name="Arimoto A."/>
            <person name="Ishii H."/>
            <person name="Satoh N."/>
            <person name="Nishiyama T."/>
            <person name="Hasebe M."/>
            <person name="Maruyama T."/>
            <person name="Minagawa J."/>
            <person name="Obokata J."/>
            <person name="Shigenobu S."/>
        </authorList>
    </citation>
    <scope>NUCLEOTIDE SEQUENCE [LARGE SCALE GENOMIC DNA]</scope>
</reference>
<organism evidence="1 2">
    <name type="scientific">Elysia marginata</name>
    <dbReference type="NCBI Taxonomy" id="1093978"/>
    <lineage>
        <taxon>Eukaryota</taxon>
        <taxon>Metazoa</taxon>
        <taxon>Spiralia</taxon>
        <taxon>Lophotrochozoa</taxon>
        <taxon>Mollusca</taxon>
        <taxon>Gastropoda</taxon>
        <taxon>Heterobranchia</taxon>
        <taxon>Euthyneura</taxon>
        <taxon>Panpulmonata</taxon>
        <taxon>Sacoglossa</taxon>
        <taxon>Placobranchoidea</taxon>
        <taxon>Plakobranchidae</taxon>
        <taxon>Elysia</taxon>
    </lineage>
</organism>
<dbReference type="EMBL" id="BMAT01004951">
    <property type="protein sequence ID" value="GFR84440.1"/>
    <property type="molecule type" value="Genomic_DNA"/>
</dbReference>
<keyword evidence="2" id="KW-1185">Reference proteome</keyword>
<keyword evidence="1" id="KW-0808">Transferase</keyword>
<sequence>MYYRKTKLELSMKSVFEEYTCGKARLVTMITLLKARQKWNVEKAIDEAKEWLKTKGVIDQTQIDRKGLEPPTAKWWSKAEGKEERDIVINGVRHKEDFRRLQKAVQQPHQG</sequence>
<dbReference type="Proteomes" id="UP000762676">
    <property type="component" value="Unassembled WGS sequence"/>
</dbReference>
<dbReference type="AlphaFoldDB" id="A0AAV4GJ44"/>
<dbReference type="GO" id="GO:0003964">
    <property type="term" value="F:RNA-directed DNA polymerase activity"/>
    <property type="evidence" value="ECO:0007669"/>
    <property type="project" value="UniProtKB-KW"/>
</dbReference>
<gene>
    <name evidence="1" type="ORF">ElyMa_002417400</name>
</gene>
<evidence type="ECO:0000313" key="2">
    <source>
        <dbReference type="Proteomes" id="UP000762676"/>
    </source>
</evidence>
<keyword evidence="1" id="KW-0695">RNA-directed DNA polymerase</keyword>
<comment type="caution">
    <text evidence="1">The sequence shown here is derived from an EMBL/GenBank/DDBJ whole genome shotgun (WGS) entry which is preliminary data.</text>
</comment>
<name>A0AAV4GJ44_9GAST</name>